<evidence type="ECO:0000256" key="3">
    <source>
        <dbReference type="ARBA" id="ARBA00022821"/>
    </source>
</evidence>
<sequence length="124" mass="13909">MAEILVAPILSASLKAVFDKMTSPAVVNFILGRKVPATLLTDLKTWCLTLSKVLNDAEEREITDTTVKDWLDELKDAVYHAEDLLDGIATDALRCQVEADFGTSKRKVRNYISTSYDRFRGKLE</sequence>
<dbReference type="AlphaFoldDB" id="A0A8J4QZC9"/>
<name>A0A8J4QZC9_9ROSI</name>
<dbReference type="Gene3D" id="1.20.5.4130">
    <property type="match status" value="1"/>
</dbReference>
<evidence type="ECO:0000256" key="2">
    <source>
        <dbReference type="ARBA" id="ARBA00022741"/>
    </source>
</evidence>
<reference evidence="5" key="1">
    <citation type="submission" date="2020-03" db="EMBL/GenBank/DDBJ databases">
        <title>Castanea mollissima Vanexum genome sequencing.</title>
        <authorList>
            <person name="Staton M."/>
        </authorList>
    </citation>
    <scope>NUCLEOTIDE SEQUENCE</scope>
    <source>
        <tissue evidence="5">Leaf</tissue>
    </source>
</reference>
<dbReference type="OrthoDB" id="1743675at2759"/>
<evidence type="ECO:0000313" key="6">
    <source>
        <dbReference type="Proteomes" id="UP000737018"/>
    </source>
</evidence>
<evidence type="ECO:0000259" key="4">
    <source>
        <dbReference type="Pfam" id="PF18052"/>
    </source>
</evidence>
<feature type="domain" description="Disease resistance N-terminal" evidence="4">
    <location>
        <begin position="17"/>
        <end position="101"/>
    </location>
</feature>
<evidence type="ECO:0000256" key="1">
    <source>
        <dbReference type="ARBA" id="ARBA00022737"/>
    </source>
</evidence>
<accession>A0A8J4QZC9</accession>
<proteinExistence type="predicted"/>
<keyword evidence="1" id="KW-0677">Repeat</keyword>
<gene>
    <name evidence="5" type="ORF">CMV_018878</name>
</gene>
<dbReference type="GO" id="GO:0000166">
    <property type="term" value="F:nucleotide binding"/>
    <property type="evidence" value="ECO:0007669"/>
    <property type="project" value="UniProtKB-KW"/>
</dbReference>
<keyword evidence="2" id="KW-0547">Nucleotide-binding</keyword>
<evidence type="ECO:0000313" key="5">
    <source>
        <dbReference type="EMBL" id="KAF3955959.1"/>
    </source>
</evidence>
<dbReference type="EMBL" id="JRKL02003233">
    <property type="protein sequence ID" value="KAF3955959.1"/>
    <property type="molecule type" value="Genomic_DNA"/>
</dbReference>
<keyword evidence="6" id="KW-1185">Reference proteome</keyword>
<dbReference type="GO" id="GO:0006952">
    <property type="term" value="P:defense response"/>
    <property type="evidence" value="ECO:0007669"/>
    <property type="project" value="UniProtKB-KW"/>
</dbReference>
<protein>
    <recommendedName>
        <fullName evidence="4">Disease resistance N-terminal domain-containing protein</fullName>
    </recommendedName>
</protein>
<keyword evidence="3" id="KW-0611">Plant defense</keyword>
<comment type="caution">
    <text evidence="5">The sequence shown here is derived from an EMBL/GenBank/DDBJ whole genome shotgun (WGS) entry which is preliminary data.</text>
</comment>
<dbReference type="InterPro" id="IPR041118">
    <property type="entry name" value="Rx_N"/>
</dbReference>
<dbReference type="Proteomes" id="UP000737018">
    <property type="component" value="Unassembled WGS sequence"/>
</dbReference>
<dbReference type="Pfam" id="PF18052">
    <property type="entry name" value="Rx_N"/>
    <property type="match status" value="1"/>
</dbReference>
<organism evidence="5 6">
    <name type="scientific">Castanea mollissima</name>
    <name type="common">Chinese chestnut</name>
    <dbReference type="NCBI Taxonomy" id="60419"/>
    <lineage>
        <taxon>Eukaryota</taxon>
        <taxon>Viridiplantae</taxon>
        <taxon>Streptophyta</taxon>
        <taxon>Embryophyta</taxon>
        <taxon>Tracheophyta</taxon>
        <taxon>Spermatophyta</taxon>
        <taxon>Magnoliopsida</taxon>
        <taxon>eudicotyledons</taxon>
        <taxon>Gunneridae</taxon>
        <taxon>Pentapetalae</taxon>
        <taxon>rosids</taxon>
        <taxon>fabids</taxon>
        <taxon>Fagales</taxon>
        <taxon>Fagaceae</taxon>
        <taxon>Castanea</taxon>
    </lineage>
</organism>